<accession>A0A6L2JLT8</accession>
<comment type="caution">
    <text evidence="2">The sequence shown here is derived from an EMBL/GenBank/DDBJ whole genome shotgun (WGS) entry which is preliminary data.</text>
</comment>
<sequence>MVEEIHTLETKGMTGQNSTNPQSECQDPSRMDISLLSNTQPPECSRNTGVTVDGPTDQLRDHEKLARPEYQIPLSNMDRLMSIMPYPQTTFDATGLGPVSLTLGLRQNAEHVQQLQQHFGVQAGKFE</sequence>
<keyword evidence="2" id="KW-0371">Homeobox</keyword>
<organism evidence="2">
    <name type="scientific">Tanacetum cinerariifolium</name>
    <name type="common">Dalmatian daisy</name>
    <name type="synonym">Chrysanthemum cinerariifolium</name>
    <dbReference type="NCBI Taxonomy" id="118510"/>
    <lineage>
        <taxon>Eukaryota</taxon>
        <taxon>Viridiplantae</taxon>
        <taxon>Streptophyta</taxon>
        <taxon>Embryophyta</taxon>
        <taxon>Tracheophyta</taxon>
        <taxon>Spermatophyta</taxon>
        <taxon>Magnoliopsida</taxon>
        <taxon>eudicotyledons</taxon>
        <taxon>Gunneridae</taxon>
        <taxon>Pentapetalae</taxon>
        <taxon>asterids</taxon>
        <taxon>campanulids</taxon>
        <taxon>Asterales</taxon>
        <taxon>Asteraceae</taxon>
        <taxon>Asteroideae</taxon>
        <taxon>Anthemideae</taxon>
        <taxon>Anthemidinae</taxon>
        <taxon>Tanacetum</taxon>
    </lineage>
</organism>
<feature type="compositionally biased region" description="Polar residues" evidence="1">
    <location>
        <begin position="35"/>
        <end position="50"/>
    </location>
</feature>
<feature type="compositionally biased region" description="Polar residues" evidence="1">
    <location>
        <begin position="13"/>
        <end position="26"/>
    </location>
</feature>
<evidence type="ECO:0000256" key="1">
    <source>
        <dbReference type="SAM" id="MobiDB-lite"/>
    </source>
</evidence>
<reference evidence="2" key="1">
    <citation type="journal article" date="2019" name="Sci. Rep.">
        <title>Draft genome of Tanacetum cinerariifolium, the natural source of mosquito coil.</title>
        <authorList>
            <person name="Yamashiro T."/>
            <person name="Shiraishi A."/>
            <person name="Satake H."/>
            <person name="Nakayama K."/>
        </authorList>
    </citation>
    <scope>NUCLEOTIDE SEQUENCE</scope>
</reference>
<proteinExistence type="predicted"/>
<dbReference type="AlphaFoldDB" id="A0A6L2JLT8"/>
<protein>
    <submittedName>
        <fullName evidence="2">BEL1-like homeodomain protein 8</fullName>
    </submittedName>
</protein>
<dbReference type="EMBL" id="BKCJ010000944">
    <property type="protein sequence ID" value="GEU37557.1"/>
    <property type="molecule type" value="Genomic_DNA"/>
</dbReference>
<gene>
    <name evidence="2" type="ORF">Tci_009535</name>
</gene>
<keyword evidence="2" id="KW-0238">DNA-binding</keyword>
<evidence type="ECO:0000313" key="2">
    <source>
        <dbReference type="EMBL" id="GEU37557.1"/>
    </source>
</evidence>
<name>A0A6L2JLT8_TANCI</name>
<feature type="region of interest" description="Disordered" evidence="1">
    <location>
        <begin position="1"/>
        <end position="60"/>
    </location>
</feature>
<dbReference type="GO" id="GO:0003677">
    <property type="term" value="F:DNA binding"/>
    <property type="evidence" value="ECO:0007669"/>
    <property type="project" value="UniProtKB-KW"/>
</dbReference>